<dbReference type="GO" id="GO:0005886">
    <property type="term" value="C:plasma membrane"/>
    <property type="evidence" value="ECO:0007669"/>
    <property type="project" value="UniProtKB-SubCell"/>
</dbReference>
<evidence type="ECO:0000256" key="7">
    <source>
        <dbReference type="ARBA" id="ARBA00023136"/>
    </source>
</evidence>
<accession>A0A1I2D2T0</accession>
<feature type="transmembrane region" description="Helical" evidence="9">
    <location>
        <begin position="213"/>
        <end position="231"/>
    </location>
</feature>
<protein>
    <submittedName>
        <fullName evidence="10">Putative MFS transporter, AGZA family, xanthine/uracil permease</fullName>
    </submittedName>
</protein>
<comment type="subcellular location">
    <subcellularLocation>
        <location evidence="1 8">Cell membrane</location>
        <topology evidence="1 8">Multi-pass membrane protein</topology>
    </subcellularLocation>
</comment>
<keyword evidence="4 8" id="KW-1003">Cell membrane</keyword>
<evidence type="ECO:0000256" key="2">
    <source>
        <dbReference type="ARBA" id="ARBA00005697"/>
    </source>
</evidence>
<dbReference type="GO" id="GO:0005345">
    <property type="term" value="F:purine nucleobase transmembrane transporter activity"/>
    <property type="evidence" value="ECO:0007669"/>
    <property type="project" value="TreeGrafter"/>
</dbReference>
<evidence type="ECO:0000256" key="5">
    <source>
        <dbReference type="ARBA" id="ARBA00022692"/>
    </source>
</evidence>
<feature type="transmembrane region" description="Helical" evidence="9">
    <location>
        <begin position="262"/>
        <end position="285"/>
    </location>
</feature>
<dbReference type="Proteomes" id="UP000198855">
    <property type="component" value="Unassembled WGS sequence"/>
</dbReference>
<keyword evidence="5 8" id="KW-0812">Transmembrane</keyword>
<keyword evidence="3 8" id="KW-0813">Transport</keyword>
<feature type="transmembrane region" description="Helical" evidence="9">
    <location>
        <begin position="46"/>
        <end position="67"/>
    </location>
</feature>
<evidence type="ECO:0000256" key="1">
    <source>
        <dbReference type="ARBA" id="ARBA00004651"/>
    </source>
</evidence>
<dbReference type="PANTHER" id="PTHR43337:SF1">
    <property type="entry name" value="XANTHINE_URACIL PERMEASE C887.17-RELATED"/>
    <property type="match status" value="1"/>
</dbReference>
<feature type="transmembrane region" description="Helical" evidence="9">
    <location>
        <begin position="416"/>
        <end position="433"/>
    </location>
</feature>
<gene>
    <name evidence="10" type="ORF">SAMN05216378_3914</name>
</gene>
<keyword evidence="6 8" id="KW-1133">Transmembrane helix</keyword>
<evidence type="ECO:0000313" key="10">
    <source>
        <dbReference type="EMBL" id="SFE74363.1"/>
    </source>
</evidence>
<evidence type="ECO:0000256" key="4">
    <source>
        <dbReference type="ARBA" id="ARBA00022475"/>
    </source>
</evidence>
<dbReference type="PANTHER" id="PTHR43337">
    <property type="entry name" value="XANTHINE/URACIL PERMEASE C887.17-RELATED"/>
    <property type="match status" value="1"/>
</dbReference>
<dbReference type="InterPro" id="IPR006043">
    <property type="entry name" value="NCS2"/>
</dbReference>
<organism evidence="10 11">
    <name type="scientific">Paenibacillus catalpae</name>
    <dbReference type="NCBI Taxonomy" id="1045775"/>
    <lineage>
        <taxon>Bacteria</taxon>
        <taxon>Bacillati</taxon>
        <taxon>Bacillota</taxon>
        <taxon>Bacilli</taxon>
        <taxon>Bacillales</taxon>
        <taxon>Paenibacillaceae</taxon>
        <taxon>Paenibacillus</taxon>
    </lineage>
</organism>
<dbReference type="OrthoDB" id="9808458at2"/>
<dbReference type="PIRSF" id="PIRSF005353">
    <property type="entry name" value="PbuG"/>
    <property type="match status" value="1"/>
</dbReference>
<evidence type="ECO:0000256" key="9">
    <source>
        <dbReference type="SAM" id="Phobius"/>
    </source>
</evidence>
<dbReference type="EMBL" id="FOMT01000004">
    <property type="protein sequence ID" value="SFE74363.1"/>
    <property type="molecule type" value="Genomic_DNA"/>
</dbReference>
<feature type="transmembrane region" description="Helical" evidence="9">
    <location>
        <begin position="20"/>
        <end position="40"/>
    </location>
</feature>
<feature type="transmembrane region" description="Helical" evidence="9">
    <location>
        <begin position="74"/>
        <end position="92"/>
    </location>
</feature>
<dbReference type="AlphaFoldDB" id="A0A1I2D2T0"/>
<feature type="transmembrane region" description="Helical" evidence="9">
    <location>
        <begin position="306"/>
        <end position="329"/>
    </location>
</feature>
<proteinExistence type="inferred from homology"/>
<feature type="transmembrane region" description="Helical" evidence="9">
    <location>
        <begin position="140"/>
        <end position="164"/>
    </location>
</feature>
<dbReference type="STRING" id="1045775.SAMN05216378_3914"/>
<evidence type="ECO:0000256" key="3">
    <source>
        <dbReference type="ARBA" id="ARBA00022448"/>
    </source>
</evidence>
<sequence length="461" mass="48915">MERFFKLKEHGTNFRTEIMAGLTTFMTMAYILAVNPIILTPTGLDWTAVFLATAIAAGIFTIAMGLFVNFPVALAPGMGLNAYFASTVIASQATDKPISIAMGLTAVFISGIIFIILTLTQIRQMLITAVPDSLKHAITVGIGLFITIVGLKGSGLMTVAVTAFGDIKANAYTDVSGSETVIHIGSFENETVIMTVVALFIIGILMVLRVPGAILWGILGTTVISIILGQVDVKKTFTDNNWAPDFTTMNIGHFDFPGVFEVGIITVVLTFTFVELFDTFGTLVGTANRAGLMKNPEEGKKRIGKAMFVDAFAVSGGALLGTSTVTAFVESSAGVAQGGRTGLTSVTTGVCFLLAIFLSPVVALVPAAATNAALIIVGVLMLQSVKEIDFSDMVYAIPSFLTLALMPFTYSIANGISFGIVSYVVLATVANVSNKGKYKVHWLMWILAILIIGRYVFMGTE</sequence>
<keyword evidence="11" id="KW-1185">Reference proteome</keyword>
<dbReference type="InterPro" id="IPR045018">
    <property type="entry name" value="Azg-like"/>
</dbReference>
<evidence type="ECO:0000256" key="8">
    <source>
        <dbReference type="PIRNR" id="PIRNR005353"/>
    </source>
</evidence>
<feature type="transmembrane region" description="Helical" evidence="9">
    <location>
        <begin position="349"/>
        <end position="382"/>
    </location>
</feature>
<evidence type="ECO:0000256" key="6">
    <source>
        <dbReference type="ARBA" id="ARBA00022989"/>
    </source>
</evidence>
<comment type="similarity">
    <text evidence="2 8">Belongs to the nucleobase:cation symporter-2 (NCS2) (TC 2.A.40) family. Azg-like subfamily.</text>
</comment>
<evidence type="ECO:0000313" key="11">
    <source>
        <dbReference type="Proteomes" id="UP000198855"/>
    </source>
</evidence>
<feature type="transmembrane region" description="Helical" evidence="9">
    <location>
        <begin position="191"/>
        <end position="208"/>
    </location>
</feature>
<reference evidence="11" key="1">
    <citation type="submission" date="2016-10" db="EMBL/GenBank/DDBJ databases">
        <authorList>
            <person name="Varghese N."/>
            <person name="Submissions S."/>
        </authorList>
    </citation>
    <scope>NUCLEOTIDE SEQUENCE [LARGE SCALE GENOMIC DNA]</scope>
    <source>
        <strain evidence="11">CGMCC 1.10784</strain>
    </source>
</reference>
<dbReference type="Pfam" id="PF00860">
    <property type="entry name" value="Xan_ur_permease"/>
    <property type="match status" value="1"/>
</dbReference>
<feature type="transmembrane region" description="Helical" evidence="9">
    <location>
        <begin position="98"/>
        <end position="119"/>
    </location>
</feature>
<feature type="transmembrane region" description="Helical" evidence="9">
    <location>
        <begin position="440"/>
        <end position="457"/>
    </location>
</feature>
<name>A0A1I2D2T0_9BACL</name>
<dbReference type="RefSeq" id="WP_091188117.1">
    <property type="nucleotide sequence ID" value="NZ_FOMT01000004.1"/>
</dbReference>
<dbReference type="InterPro" id="IPR026033">
    <property type="entry name" value="Azg-like_bact_archaea"/>
</dbReference>
<keyword evidence="7 8" id="KW-0472">Membrane</keyword>